<accession>A0A330M236</accession>
<dbReference type="AlphaFoldDB" id="A0A330M236"/>
<dbReference type="KEGG" id="sbk:SHEWBE_1558"/>
<evidence type="ECO:0000313" key="2">
    <source>
        <dbReference type="Proteomes" id="UP000250123"/>
    </source>
</evidence>
<gene>
    <name evidence="1" type="ORF">SHEWBE_1558</name>
</gene>
<organism evidence="1 2">
    <name type="scientific">Shewanella benthica</name>
    <dbReference type="NCBI Taxonomy" id="43661"/>
    <lineage>
        <taxon>Bacteria</taxon>
        <taxon>Pseudomonadati</taxon>
        <taxon>Pseudomonadota</taxon>
        <taxon>Gammaproteobacteria</taxon>
        <taxon>Alteromonadales</taxon>
        <taxon>Shewanellaceae</taxon>
        <taxon>Shewanella</taxon>
    </lineage>
</organism>
<sequence>MKQKPIPQSNQPRESKNHVILPKDLAIRSELLLKMPDGVSSNEWHEVYHAPSARNTPSDLKRKFGIDIINPHCKKSSSGKNYWPHFLRDKAAAKQLAKLVEVSRAAYQLSPIPGLNNLLKAFN</sequence>
<protein>
    <submittedName>
        <fullName evidence="1">Uncharacterized protein</fullName>
    </submittedName>
</protein>
<dbReference type="Proteomes" id="UP000250123">
    <property type="component" value="Chromosome SHEWBE"/>
</dbReference>
<proteinExistence type="predicted"/>
<dbReference type="EMBL" id="LS483452">
    <property type="protein sequence ID" value="SQH75524.1"/>
    <property type="molecule type" value="Genomic_DNA"/>
</dbReference>
<evidence type="ECO:0000313" key="1">
    <source>
        <dbReference type="EMBL" id="SQH75524.1"/>
    </source>
</evidence>
<reference evidence="2" key="1">
    <citation type="submission" date="2018-06" db="EMBL/GenBank/DDBJ databases">
        <authorList>
            <person name="Cea G.-C."/>
            <person name="William W."/>
        </authorList>
    </citation>
    <scope>NUCLEOTIDE SEQUENCE [LARGE SCALE GENOMIC DNA]</scope>
    <source>
        <strain evidence="2">DB21MT-2</strain>
    </source>
</reference>
<name>A0A330M236_9GAMM</name>
<dbReference type="RefSeq" id="WP_112352018.1">
    <property type="nucleotide sequence ID" value="NZ_LS483452.1"/>
</dbReference>